<keyword evidence="7" id="KW-0256">Endoplasmic reticulum</keyword>
<keyword evidence="10 13" id="KW-0408">Iron</keyword>
<evidence type="ECO:0000256" key="1">
    <source>
        <dbReference type="ARBA" id="ARBA00001971"/>
    </source>
</evidence>
<keyword evidence="9 14" id="KW-0560">Oxidoreductase</keyword>
<evidence type="ECO:0000313" key="16">
    <source>
        <dbReference type="Proteomes" id="UP000515204"/>
    </source>
</evidence>
<dbReference type="InterPro" id="IPR001128">
    <property type="entry name" value="Cyt_P450"/>
</dbReference>
<dbReference type="CDD" id="cd11056">
    <property type="entry name" value="CYP6-like"/>
    <property type="match status" value="1"/>
</dbReference>
<keyword evidence="8" id="KW-0492">Microsome</keyword>
<gene>
    <name evidence="17" type="primary">LOC106742177</name>
</gene>
<evidence type="ECO:0000313" key="17">
    <source>
        <dbReference type="RefSeq" id="XP_014470367.1"/>
    </source>
</evidence>
<dbReference type="Proteomes" id="UP000515204">
    <property type="component" value="Unplaced"/>
</dbReference>
<dbReference type="PANTHER" id="PTHR24292">
    <property type="entry name" value="CYTOCHROME P450"/>
    <property type="match status" value="1"/>
</dbReference>
<keyword evidence="16" id="KW-1185">Reference proteome</keyword>
<accession>A0A6P3WWT8</accession>
<feature type="transmembrane region" description="Helical" evidence="15">
    <location>
        <begin position="7"/>
        <end position="27"/>
    </location>
</feature>
<evidence type="ECO:0000256" key="4">
    <source>
        <dbReference type="ARBA" id="ARBA00010617"/>
    </source>
</evidence>
<dbReference type="InterPro" id="IPR050476">
    <property type="entry name" value="Insect_CytP450_Detox"/>
</dbReference>
<dbReference type="RefSeq" id="XP_014470367.1">
    <property type="nucleotide sequence ID" value="XM_014614881.1"/>
</dbReference>
<dbReference type="AlphaFoldDB" id="A0A6P3WWT8"/>
<dbReference type="Pfam" id="PF00067">
    <property type="entry name" value="p450"/>
    <property type="match status" value="1"/>
</dbReference>
<evidence type="ECO:0000256" key="15">
    <source>
        <dbReference type="SAM" id="Phobius"/>
    </source>
</evidence>
<keyword evidence="11 14" id="KW-0503">Monooxygenase</keyword>
<dbReference type="SUPFAM" id="SSF48264">
    <property type="entry name" value="Cytochrome P450"/>
    <property type="match status" value="1"/>
</dbReference>
<keyword evidence="6 13" id="KW-0479">Metal-binding</keyword>
<evidence type="ECO:0000256" key="5">
    <source>
        <dbReference type="ARBA" id="ARBA00022617"/>
    </source>
</evidence>
<comment type="subcellular location">
    <subcellularLocation>
        <location evidence="3">Endoplasmic reticulum membrane</location>
        <topology evidence="3">Peripheral membrane protein</topology>
    </subcellularLocation>
    <subcellularLocation>
        <location evidence="2">Microsome membrane</location>
        <topology evidence="2">Peripheral membrane protein</topology>
    </subcellularLocation>
</comment>
<feature type="binding site" description="axial binding residue" evidence="13">
    <location>
        <position position="450"/>
    </location>
    <ligand>
        <name>heme</name>
        <dbReference type="ChEBI" id="CHEBI:30413"/>
    </ligand>
    <ligandPart>
        <name>Fe</name>
        <dbReference type="ChEBI" id="CHEBI:18248"/>
    </ligandPart>
</feature>
<dbReference type="InterPro" id="IPR036396">
    <property type="entry name" value="Cyt_P450_sf"/>
</dbReference>
<evidence type="ECO:0000256" key="8">
    <source>
        <dbReference type="ARBA" id="ARBA00022848"/>
    </source>
</evidence>
<dbReference type="GO" id="GO:0020037">
    <property type="term" value="F:heme binding"/>
    <property type="evidence" value="ECO:0007669"/>
    <property type="project" value="InterPro"/>
</dbReference>
<dbReference type="InterPro" id="IPR002401">
    <property type="entry name" value="Cyt_P450_E_grp-I"/>
</dbReference>
<sequence length="506" mass="58374">MLGIVGILCGSIICLLYYYLTATYNFWKKYNIPGPPPTIFFGTMKEVILKRTSLGNYLKNVYDAYEDASFIGIFHIREPILIIKDPEHIKDVFIKDSALFPNRGLNSSLQEEPLKQFLFHANVPVAHIIRSKVSSAFTPSKLKELCHMMLESLERLDNYLEELLSKNNNIINCGNIAARLTADMTGINLMSINMRTLTRENYEENDFLKYTDNACGTYWGTLIKTVMIDICPRLYKWIDYLLSSNNKVTPPFFNFISDIIKYRKKHAIVKADILGLLMELKKNPGKLSEFIGSDVMDEFLRTQMLGFLYAGYETTAATIRNTLYELALHPNIQDKLQKEILDTYAKNNGQLQYDDINAMPYLNAVFKETLRKYPPADSMQREVLSNYTFKNTNITVPKKQKVLIPLHAFHHDPKIFPQPEVYDPERFINEISQTKNPMHYFPFGYGPRNCIGERMGILQTKLGLIGILRNYKLDVCEKTVTSFRSITRAFIVTPNEDIYVKLTKIN</sequence>
<evidence type="ECO:0000256" key="14">
    <source>
        <dbReference type="RuleBase" id="RU000461"/>
    </source>
</evidence>
<dbReference type="GO" id="GO:0016705">
    <property type="term" value="F:oxidoreductase activity, acting on paired donors, with incorporation or reduction of molecular oxygen"/>
    <property type="evidence" value="ECO:0007669"/>
    <property type="project" value="InterPro"/>
</dbReference>
<dbReference type="Gene3D" id="1.10.630.10">
    <property type="entry name" value="Cytochrome P450"/>
    <property type="match status" value="1"/>
</dbReference>
<evidence type="ECO:0000256" key="2">
    <source>
        <dbReference type="ARBA" id="ARBA00004174"/>
    </source>
</evidence>
<keyword evidence="12 15" id="KW-0472">Membrane</keyword>
<dbReference type="OrthoDB" id="1470350at2759"/>
<dbReference type="GO" id="GO:0005789">
    <property type="term" value="C:endoplasmic reticulum membrane"/>
    <property type="evidence" value="ECO:0007669"/>
    <property type="project" value="UniProtKB-SubCell"/>
</dbReference>
<evidence type="ECO:0000256" key="12">
    <source>
        <dbReference type="ARBA" id="ARBA00023136"/>
    </source>
</evidence>
<dbReference type="PRINTS" id="PR00463">
    <property type="entry name" value="EP450I"/>
</dbReference>
<evidence type="ECO:0000256" key="6">
    <source>
        <dbReference type="ARBA" id="ARBA00022723"/>
    </source>
</evidence>
<dbReference type="PROSITE" id="PS00086">
    <property type="entry name" value="CYTOCHROME_P450"/>
    <property type="match status" value="1"/>
</dbReference>
<evidence type="ECO:0000256" key="13">
    <source>
        <dbReference type="PIRSR" id="PIRSR602401-1"/>
    </source>
</evidence>
<evidence type="ECO:0000256" key="7">
    <source>
        <dbReference type="ARBA" id="ARBA00022824"/>
    </source>
</evidence>
<reference evidence="17" key="1">
    <citation type="submission" date="2025-08" db="UniProtKB">
        <authorList>
            <consortium name="RefSeq"/>
        </authorList>
    </citation>
    <scope>IDENTIFICATION</scope>
</reference>
<dbReference type="GO" id="GO:0004497">
    <property type="term" value="F:monooxygenase activity"/>
    <property type="evidence" value="ECO:0007669"/>
    <property type="project" value="UniProtKB-KW"/>
</dbReference>
<proteinExistence type="inferred from homology"/>
<organism evidence="16 17">
    <name type="scientific">Dinoponera quadriceps</name>
    <name type="common">South American ant</name>
    <dbReference type="NCBI Taxonomy" id="609295"/>
    <lineage>
        <taxon>Eukaryota</taxon>
        <taxon>Metazoa</taxon>
        <taxon>Ecdysozoa</taxon>
        <taxon>Arthropoda</taxon>
        <taxon>Hexapoda</taxon>
        <taxon>Insecta</taxon>
        <taxon>Pterygota</taxon>
        <taxon>Neoptera</taxon>
        <taxon>Endopterygota</taxon>
        <taxon>Hymenoptera</taxon>
        <taxon>Apocrita</taxon>
        <taxon>Aculeata</taxon>
        <taxon>Formicoidea</taxon>
        <taxon>Formicidae</taxon>
        <taxon>Ponerinae</taxon>
        <taxon>Ponerini</taxon>
        <taxon>Dinoponera</taxon>
    </lineage>
</organism>
<dbReference type="PRINTS" id="PR00385">
    <property type="entry name" value="P450"/>
</dbReference>
<evidence type="ECO:0000256" key="3">
    <source>
        <dbReference type="ARBA" id="ARBA00004406"/>
    </source>
</evidence>
<keyword evidence="15" id="KW-1133">Transmembrane helix</keyword>
<evidence type="ECO:0000256" key="11">
    <source>
        <dbReference type="ARBA" id="ARBA00023033"/>
    </source>
</evidence>
<dbReference type="FunFam" id="1.10.630.10:FF:000042">
    <property type="entry name" value="Cytochrome P450"/>
    <property type="match status" value="1"/>
</dbReference>
<evidence type="ECO:0000256" key="10">
    <source>
        <dbReference type="ARBA" id="ARBA00023004"/>
    </source>
</evidence>
<dbReference type="GO" id="GO:0005506">
    <property type="term" value="F:iron ion binding"/>
    <property type="evidence" value="ECO:0007669"/>
    <property type="project" value="InterPro"/>
</dbReference>
<comment type="cofactor">
    <cofactor evidence="1 13">
        <name>heme</name>
        <dbReference type="ChEBI" id="CHEBI:30413"/>
    </cofactor>
</comment>
<dbReference type="KEGG" id="dqu:106742177"/>
<name>A0A6P3WWT8_DINQU</name>
<keyword evidence="15" id="KW-0812">Transmembrane</keyword>
<keyword evidence="5 13" id="KW-0349">Heme</keyword>
<comment type="similarity">
    <text evidence="4 14">Belongs to the cytochrome P450 family.</text>
</comment>
<protein>
    <submittedName>
        <fullName evidence="17">Cytochrome P450 6B5-like</fullName>
    </submittedName>
</protein>
<dbReference type="GeneID" id="106742177"/>
<dbReference type="InterPro" id="IPR017972">
    <property type="entry name" value="Cyt_P450_CS"/>
</dbReference>
<evidence type="ECO:0000256" key="9">
    <source>
        <dbReference type="ARBA" id="ARBA00023002"/>
    </source>
</evidence>
<dbReference type="PANTHER" id="PTHR24292:SF54">
    <property type="entry name" value="CYP9F3-RELATED"/>
    <property type="match status" value="1"/>
</dbReference>